<evidence type="ECO:0008006" key="7">
    <source>
        <dbReference type="Google" id="ProtNLM"/>
    </source>
</evidence>
<dbReference type="SUPFAM" id="SSF52058">
    <property type="entry name" value="L domain-like"/>
    <property type="match status" value="2"/>
</dbReference>
<dbReference type="InterPro" id="IPR011713">
    <property type="entry name" value="Leu-rich_rpt_3"/>
</dbReference>
<dbReference type="EMBL" id="AWWV01011113">
    <property type="protein sequence ID" value="OMO74377.1"/>
    <property type="molecule type" value="Genomic_DNA"/>
</dbReference>
<dbReference type="STRING" id="210143.A0A1R3HVH5"/>
<name>A0A1R3HVH5_COCAP</name>
<comment type="caution">
    <text evidence="5">The sequence shown here is derived from an EMBL/GenBank/DDBJ whole genome shotgun (WGS) entry which is preliminary data.</text>
</comment>
<evidence type="ECO:0000256" key="2">
    <source>
        <dbReference type="ARBA" id="ARBA00022737"/>
    </source>
</evidence>
<dbReference type="InterPro" id="IPR045344">
    <property type="entry name" value="C-JID"/>
</dbReference>
<dbReference type="Gramene" id="OMO74377">
    <property type="protein sequence ID" value="OMO74377"/>
    <property type="gene ID" value="CCACVL1_16779"/>
</dbReference>
<organism evidence="5 6">
    <name type="scientific">Corchorus capsularis</name>
    <name type="common">Jute</name>
    <dbReference type="NCBI Taxonomy" id="210143"/>
    <lineage>
        <taxon>Eukaryota</taxon>
        <taxon>Viridiplantae</taxon>
        <taxon>Streptophyta</taxon>
        <taxon>Embryophyta</taxon>
        <taxon>Tracheophyta</taxon>
        <taxon>Spermatophyta</taxon>
        <taxon>Magnoliopsida</taxon>
        <taxon>eudicotyledons</taxon>
        <taxon>Gunneridae</taxon>
        <taxon>Pentapetalae</taxon>
        <taxon>rosids</taxon>
        <taxon>malvids</taxon>
        <taxon>Malvales</taxon>
        <taxon>Malvaceae</taxon>
        <taxon>Grewioideae</taxon>
        <taxon>Apeibeae</taxon>
        <taxon>Corchorus</taxon>
    </lineage>
</organism>
<evidence type="ECO:0000259" key="3">
    <source>
        <dbReference type="Pfam" id="PF20160"/>
    </source>
</evidence>
<evidence type="ECO:0000313" key="5">
    <source>
        <dbReference type="EMBL" id="OMO74377.1"/>
    </source>
</evidence>
<keyword evidence="6" id="KW-1185">Reference proteome</keyword>
<evidence type="ECO:0000259" key="4">
    <source>
        <dbReference type="Pfam" id="PF23598"/>
    </source>
</evidence>
<sequence>MLILDVCPKLITIPDLSSAKDLEVLSARRCKCLLQVPPSIGHLYNLIRLDLGFCEKLKTLPSLKRLTSLESLDLYCCSNINKFPEISSVKIKKLNIGGTAIEEVPPWIGSLCQLQDFYMSFCTRLKSLPNVTQFPEVSTTQLTELWIQDTAIEEVPSSVSCLSALREMHLSGCRKLERISTSICKLKSLKLVDLKDCSRFESFPEISDTMDALEHMDLSGTAIKELSSSIMEHLPNLQLLRLNHCEKLEHLPNGFHNLTSLKYLYLRSCKRLKSLPTALPVNLVRLDAHNCTLLEEVSSVKQLIKQGMLTTGFWSEDYLSISFSNCFSLITNDLWHGILYLAISLKVSPLRLQFNTCFLGSDIPEWFHHECVGSSVSIQLAPYWYDNWESYSSFILCVVVSFDQFYSEERSFISPLEIQCKLHLKTSHGHSLHLFQNLDLYQGEPIPYDKDHIFLWTSMFIREEFSDWETGESRNFSASGYCHVEASFKFELGTPITYEGKLDIKKCGVHVGTETIRGIFLGMNVRDRDELQLSPTAFEKMQGLEFLYVYSCSLKRIDLPDGLQSLQIPPLGKISLPSKFDPRNLVQLNLRDSHVELLWEGVKVPPSIGHLYHLIRLDLAYCERLKTLPSLKRLTSLESLDLTGCLD</sequence>
<dbReference type="PANTHER" id="PTHR45752:SF195">
    <property type="entry name" value="LEUCINE-RICH REPEAT (LRR) FAMILY PROTEIN-RELATED"/>
    <property type="match status" value="1"/>
</dbReference>
<feature type="domain" description="C-JID" evidence="3">
    <location>
        <begin position="359"/>
        <end position="510"/>
    </location>
</feature>
<dbReference type="Gene3D" id="3.80.10.10">
    <property type="entry name" value="Ribonuclease Inhibitor"/>
    <property type="match status" value="3"/>
</dbReference>
<keyword evidence="1" id="KW-0433">Leucine-rich repeat</keyword>
<evidence type="ECO:0000256" key="1">
    <source>
        <dbReference type="ARBA" id="ARBA00022614"/>
    </source>
</evidence>
<protein>
    <recommendedName>
        <fullName evidence="7">Disease resistance protein</fullName>
    </recommendedName>
</protein>
<dbReference type="Pfam" id="PF07725">
    <property type="entry name" value="LRR_3"/>
    <property type="match status" value="1"/>
</dbReference>
<proteinExistence type="predicted"/>
<dbReference type="Proteomes" id="UP000188268">
    <property type="component" value="Unassembled WGS sequence"/>
</dbReference>
<dbReference type="OrthoDB" id="1052457at2759"/>
<dbReference type="OMA" id="SASGYCH"/>
<dbReference type="InterPro" id="IPR032675">
    <property type="entry name" value="LRR_dom_sf"/>
</dbReference>
<dbReference type="InterPro" id="IPR055414">
    <property type="entry name" value="LRR_R13L4/SHOC2-like"/>
</dbReference>
<evidence type="ECO:0000313" key="6">
    <source>
        <dbReference type="Proteomes" id="UP000188268"/>
    </source>
</evidence>
<keyword evidence="2" id="KW-0677">Repeat</keyword>
<dbReference type="InterPro" id="IPR050715">
    <property type="entry name" value="LRR-SigEffector_domain"/>
</dbReference>
<gene>
    <name evidence="5" type="ORF">CCACVL1_16779</name>
</gene>
<reference evidence="5 6" key="1">
    <citation type="submission" date="2013-09" db="EMBL/GenBank/DDBJ databases">
        <title>Corchorus capsularis genome sequencing.</title>
        <authorList>
            <person name="Alam M."/>
            <person name="Haque M.S."/>
            <person name="Islam M.S."/>
            <person name="Emdad E.M."/>
            <person name="Islam M.M."/>
            <person name="Ahmed B."/>
            <person name="Halim A."/>
            <person name="Hossen Q.M.M."/>
            <person name="Hossain M.Z."/>
            <person name="Ahmed R."/>
            <person name="Khan M.M."/>
            <person name="Islam R."/>
            <person name="Rashid M.M."/>
            <person name="Khan S.A."/>
            <person name="Rahman M.S."/>
            <person name="Alam M."/>
        </authorList>
    </citation>
    <scope>NUCLEOTIDE SEQUENCE [LARGE SCALE GENOMIC DNA]</scope>
    <source>
        <strain evidence="6">cv. CVL-1</strain>
        <tissue evidence="5">Whole seedling</tissue>
    </source>
</reference>
<dbReference type="PANTHER" id="PTHR45752">
    <property type="entry name" value="LEUCINE-RICH REPEAT-CONTAINING"/>
    <property type="match status" value="1"/>
</dbReference>
<dbReference type="AlphaFoldDB" id="A0A1R3HVH5"/>
<feature type="domain" description="Disease resistance R13L4/SHOC-2-like LRR" evidence="4">
    <location>
        <begin position="147"/>
        <end position="270"/>
    </location>
</feature>
<accession>A0A1R3HVH5</accession>
<dbReference type="Pfam" id="PF20160">
    <property type="entry name" value="C-JID"/>
    <property type="match status" value="1"/>
</dbReference>
<dbReference type="Pfam" id="PF23598">
    <property type="entry name" value="LRR_14"/>
    <property type="match status" value="1"/>
</dbReference>